<evidence type="ECO:0000313" key="2">
    <source>
        <dbReference type="EMBL" id="EPH46921.1"/>
    </source>
</evidence>
<organism evidence="2 3">
    <name type="scientific">Streptomyces aurantiacus JA 4570</name>
    <dbReference type="NCBI Taxonomy" id="1286094"/>
    <lineage>
        <taxon>Bacteria</taxon>
        <taxon>Bacillati</taxon>
        <taxon>Actinomycetota</taxon>
        <taxon>Actinomycetes</taxon>
        <taxon>Kitasatosporales</taxon>
        <taxon>Streptomycetaceae</taxon>
        <taxon>Streptomyces</taxon>
        <taxon>Streptomyces aurantiacus group</taxon>
    </lineage>
</organism>
<comment type="caution">
    <text evidence="2">The sequence shown here is derived from an EMBL/GenBank/DDBJ whole genome shotgun (WGS) entry which is preliminary data.</text>
</comment>
<dbReference type="EMBL" id="AOPZ01000002">
    <property type="protein sequence ID" value="EPH46921.1"/>
    <property type="molecule type" value="Genomic_DNA"/>
</dbReference>
<accession>S3ZU05</accession>
<dbReference type="Proteomes" id="UP000014629">
    <property type="component" value="Unassembled WGS sequence"/>
</dbReference>
<dbReference type="PATRIC" id="fig|1286094.4.peg.16"/>
<keyword evidence="3" id="KW-1185">Reference proteome</keyword>
<name>S3ZU05_9ACTN</name>
<gene>
    <name evidence="2" type="ORF">STRAU_0017</name>
</gene>
<evidence type="ECO:0000313" key="3">
    <source>
        <dbReference type="Proteomes" id="UP000014629"/>
    </source>
</evidence>
<proteinExistence type="predicted"/>
<reference evidence="2 3" key="1">
    <citation type="submission" date="2013-02" db="EMBL/GenBank/DDBJ databases">
        <title>Draft Genome Sequence of Streptomyces aurantiacus, Which Produces Setomimycin.</title>
        <authorList>
            <person name="Gruening B.A."/>
            <person name="Praeg A."/>
            <person name="Erxleben A."/>
            <person name="Guenther S."/>
            <person name="Mueller M."/>
        </authorList>
    </citation>
    <scope>NUCLEOTIDE SEQUENCE [LARGE SCALE GENOMIC DNA]</scope>
    <source>
        <strain evidence="2 3">JA 4570</strain>
    </source>
</reference>
<dbReference type="AlphaFoldDB" id="S3ZU05"/>
<sequence>MLPVREGETSASSVRCDGRRSGPLRHLVDGIAMPAGRP</sequence>
<feature type="region of interest" description="Disordered" evidence="1">
    <location>
        <begin position="1"/>
        <end position="25"/>
    </location>
</feature>
<protein>
    <submittedName>
        <fullName evidence="2">Uncharacterized protein</fullName>
    </submittedName>
</protein>
<evidence type="ECO:0000256" key="1">
    <source>
        <dbReference type="SAM" id="MobiDB-lite"/>
    </source>
</evidence>